<keyword evidence="2" id="KW-1185">Reference proteome</keyword>
<dbReference type="Proteomes" id="UP000028653">
    <property type="component" value="Unassembled WGS sequence"/>
</dbReference>
<organism evidence="1 2">
    <name type="scientific">Buttiauxella agrestis ATCC 33320</name>
    <dbReference type="NCBI Taxonomy" id="1006004"/>
    <lineage>
        <taxon>Bacteria</taxon>
        <taxon>Pseudomonadati</taxon>
        <taxon>Pseudomonadota</taxon>
        <taxon>Gammaproteobacteria</taxon>
        <taxon>Enterobacterales</taxon>
        <taxon>Enterobacteriaceae</taxon>
        <taxon>Buttiauxella</taxon>
    </lineage>
</organism>
<name>A0A085G9U2_9ENTR</name>
<dbReference type="AlphaFoldDB" id="A0A085G9U2"/>
<evidence type="ECO:0000313" key="2">
    <source>
        <dbReference type="Proteomes" id="UP000028653"/>
    </source>
</evidence>
<reference evidence="1 2" key="1">
    <citation type="submission" date="2014-05" db="EMBL/GenBank/DDBJ databases">
        <title>ATOL: Assembling a taxonomically balanced genome-scale reconstruction of the evolutionary history of the Enterobacteriaceae.</title>
        <authorList>
            <person name="Plunkett G.III."/>
            <person name="Neeno-Eckwall E.C."/>
            <person name="Glasner J.D."/>
            <person name="Perna N.T."/>
        </authorList>
    </citation>
    <scope>NUCLEOTIDE SEQUENCE [LARGE SCALE GENOMIC DNA]</scope>
    <source>
        <strain evidence="1 2">ATCC 33320</strain>
    </source>
</reference>
<comment type="caution">
    <text evidence="1">The sequence shown here is derived from an EMBL/GenBank/DDBJ whole genome shotgun (WGS) entry which is preliminary data.</text>
</comment>
<sequence>MAMFNRALHYCLLHSFLFPLFQFLSEYKPQKHLSNVIVISFGD</sequence>
<dbReference type="STRING" id="1006004.GBAG_2727"/>
<protein>
    <submittedName>
        <fullName evidence="1">Uncharacterized protein</fullName>
    </submittedName>
</protein>
<dbReference type="EMBL" id="JMPI01000038">
    <property type="protein sequence ID" value="KFC80487.1"/>
    <property type="molecule type" value="Genomic_DNA"/>
</dbReference>
<evidence type="ECO:0000313" key="1">
    <source>
        <dbReference type="EMBL" id="KFC80487.1"/>
    </source>
</evidence>
<accession>A0A085G9U2</accession>
<proteinExistence type="predicted"/>
<gene>
    <name evidence="1" type="ORF">GBAG_2727</name>
</gene>